<name>A0A9N9DH38_9GLOM</name>
<dbReference type="NCBIfam" id="TIGR01068">
    <property type="entry name" value="thioredoxin"/>
    <property type="match status" value="1"/>
</dbReference>
<feature type="active site" description="Nucleophile" evidence="5">
    <location>
        <position position="40"/>
    </location>
</feature>
<dbReference type="AlphaFoldDB" id="A0A9N9DH38"/>
<evidence type="ECO:0000256" key="3">
    <source>
        <dbReference type="ARBA" id="ARBA00023157"/>
    </source>
</evidence>
<organism evidence="8 9">
    <name type="scientific">Ambispora leptoticha</name>
    <dbReference type="NCBI Taxonomy" id="144679"/>
    <lineage>
        <taxon>Eukaryota</taxon>
        <taxon>Fungi</taxon>
        <taxon>Fungi incertae sedis</taxon>
        <taxon>Mucoromycota</taxon>
        <taxon>Glomeromycotina</taxon>
        <taxon>Glomeromycetes</taxon>
        <taxon>Archaeosporales</taxon>
        <taxon>Ambisporaceae</taxon>
        <taxon>Ambispora</taxon>
    </lineage>
</organism>
<comment type="caution">
    <text evidence="8">The sequence shown here is derived from an EMBL/GenBank/DDBJ whole genome shotgun (WGS) entry which is preliminary data.</text>
</comment>
<dbReference type="CDD" id="cd02947">
    <property type="entry name" value="TRX_family"/>
    <property type="match status" value="1"/>
</dbReference>
<dbReference type="SUPFAM" id="SSF52833">
    <property type="entry name" value="Thioredoxin-like"/>
    <property type="match status" value="1"/>
</dbReference>
<evidence type="ECO:0000313" key="9">
    <source>
        <dbReference type="Proteomes" id="UP000789508"/>
    </source>
</evidence>
<dbReference type="EMBL" id="CAJVPS010007497">
    <property type="protein sequence ID" value="CAG8635473.1"/>
    <property type="molecule type" value="Genomic_DNA"/>
</dbReference>
<sequence length="119" mass="13104">SQVARTGQELRGTDENFEKLVEQASEPVIVDFYADWCGPCRSIGPIIGKAVKDNKKVTLVKVDVDENKQVAEKFKISSLPTVKAFHKGKEVDTFIGSRDPTFIKNFVEKTGSLAADSKS</sequence>
<dbReference type="FunFam" id="3.40.30.10:FF:000001">
    <property type="entry name" value="Thioredoxin"/>
    <property type="match status" value="1"/>
</dbReference>
<dbReference type="InterPro" id="IPR013766">
    <property type="entry name" value="Thioredoxin_domain"/>
</dbReference>
<dbReference type="OrthoDB" id="2121326at2759"/>
<dbReference type="PIRSF" id="PIRSF000077">
    <property type="entry name" value="Thioredoxin"/>
    <property type="match status" value="1"/>
</dbReference>
<feature type="non-terminal residue" evidence="8">
    <location>
        <position position="1"/>
    </location>
</feature>
<dbReference type="Proteomes" id="UP000789508">
    <property type="component" value="Unassembled WGS sequence"/>
</dbReference>
<dbReference type="GO" id="GO:0005737">
    <property type="term" value="C:cytoplasm"/>
    <property type="evidence" value="ECO:0007669"/>
    <property type="project" value="TreeGrafter"/>
</dbReference>
<feature type="site" description="Contributes to redox potential value" evidence="5">
    <location>
        <position position="39"/>
    </location>
</feature>
<proteinExistence type="predicted"/>
<keyword evidence="4 6" id="KW-0676">Redox-active center</keyword>
<evidence type="ECO:0000256" key="1">
    <source>
        <dbReference type="ARBA" id="ARBA00022448"/>
    </source>
</evidence>
<keyword evidence="9" id="KW-1185">Reference proteome</keyword>
<keyword evidence="1" id="KW-0813">Transport</keyword>
<feature type="disulfide bond" description="Redox-active" evidence="6">
    <location>
        <begin position="37"/>
        <end position="40"/>
    </location>
</feature>
<dbReference type="InterPro" id="IPR005746">
    <property type="entry name" value="Thioredoxin"/>
</dbReference>
<evidence type="ECO:0000256" key="6">
    <source>
        <dbReference type="PIRSR" id="PIRSR000077-4"/>
    </source>
</evidence>
<keyword evidence="2" id="KW-0249">Electron transport</keyword>
<feature type="site" description="Contributes to redox potential value" evidence="5">
    <location>
        <position position="38"/>
    </location>
</feature>
<dbReference type="PANTHER" id="PTHR45663">
    <property type="entry name" value="GEO12009P1"/>
    <property type="match status" value="1"/>
</dbReference>
<accession>A0A9N9DH38</accession>
<dbReference type="Gene3D" id="3.40.30.10">
    <property type="entry name" value="Glutaredoxin"/>
    <property type="match status" value="1"/>
</dbReference>
<evidence type="ECO:0000256" key="5">
    <source>
        <dbReference type="PIRSR" id="PIRSR000077-1"/>
    </source>
</evidence>
<evidence type="ECO:0000313" key="8">
    <source>
        <dbReference type="EMBL" id="CAG8635473.1"/>
    </source>
</evidence>
<dbReference type="GO" id="GO:0015035">
    <property type="term" value="F:protein-disulfide reductase activity"/>
    <property type="evidence" value="ECO:0007669"/>
    <property type="project" value="InterPro"/>
</dbReference>
<feature type="domain" description="Thioredoxin" evidence="7">
    <location>
        <begin position="1"/>
        <end position="112"/>
    </location>
</feature>
<evidence type="ECO:0000256" key="4">
    <source>
        <dbReference type="ARBA" id="ARBA00023284"/>
    </source>
</evidence>
<dbReference type="InterPro" id="IPR017937">
    <property type="entry name" value="Thioredoxin_CS"/>
</dbReference>
<dbReference type="Pfam" id="PF00085">
    <property type="entry name" value="Thioredoxin"/>
    <property type="match status" value="1"/>
</dbReference>
<dbReference type="PROSITE" id="PS00194">
    <property type="entry name" value="THIOREDOXIN_1"/>
    <property type="match status" value="1"/>
</dbReference>
<feature type="active site" description="Nucleophile" evidence="5">
    <location>
        <position position="37"/>
    </location>
</feature>
<gene>
    <name evidence="8" type="ORF">ALEPTO_LOCUS9527</name>
</gene>
<evidence type="ECO:0000256" key="2">
    <source>
        <dbReference type="ARBA" id="ARBA00022982"/>
    </source>
</evidence>
<reference evidence="8" key="1">
    <citation type="submission" date="2021-06" db="EMBL/GenBank/DDBJ databases">
        <authorList>
            <person name="Kallberg Y."/>
            <person name="Tangrot J."/>
            <person name="Rosling A."/>
        </authorList>
    </citation>
    <scope>NUCLEOTIDE SEQUENCE</scope>
    <source>
        <strain evidence="8">FL130A</strain>
    </source>
</reference>
<dbReference type="PROSITE" id="PS51352">
    <property type="entry name" value="THIOREDOXIN_2"/>
    <property type="match status" value="1"/>
</dbReference>
<protein>
    <submittedName>
        <fullName evidence="8">5174_t:CDS:1</fullName>
    </submittedName>
</protein>
<evidence type="ECO:0000259" key="7">
    <source>
        <dbReference type="PROSITE" id="PS51352"/>
    </source>
</evidence>
<feature type="site" description="Deprotonates C-terminal active site Cys" evidence="5">
    <location>
        <position position="31"/>
    </location>
</feature>
<dbReference type="PRINTS" id="PR00421">
    <property type="entry name" value="THIOREDOXIN"/>
</dbReference>
<dbReference type="PANTHER" id="PTHR45663:SF11">
    <property type="entry name" value="GEO12009P1"/>
    <property type="match status" value="1"/>
</dbReference>
<keyword evidence="3 6" id="KW-1015">Disulfide bond</keyword>
<dbReference type="InterPro" id="IPR036249">
    <property type="entry name" value="Thioredoxin-like_sf"/>
</dbReference>